<accession>A0A497E354</accession>
<reference evidence="1 2" key="1">
    <citation type="submission" date="2018-06" db="EMBL/GenBank/DDBJ databases">
        <title>Extensive metabolic versatility and redundancy in microbially diverse, dynamic hydrothermal sediments.</title>
        <authorList>
            <person name="Dombrowski N."/>
            <person name="Teske A."/>
            <person name="Baker B.J."/>
        </authorList>
    </citation>
    <scope>NUCLEOTIDE SEQUENCE [LARGE SCALE GENOMIC DNA]</scope>
    <source>
        <strain evidence="1">B47_G16</strain>
    </source>
</reference>
<organism evidence="1 2">
    <name type="scientific">Aerophobetes bacterium</name>
    <dbReference type="NCBI Taxonomy" id="2030807"/>
    <lineage>
        <taxon>Bacteria</taxon>
        <taxon>Candidatus Aerophobota</taxon>
    </lineage>
</organism>
<evidence type="ECO:0000313" key="1">
    <source>
        <dbReference type="EMBL" id="RLE08579.1"/>
    </source>
</evidence>
<evidence type="ECO:0000313" key="2">
    <source>
        <dbReference type="Proteomes" id="UP000279422"/>
    </source>
</evidence>
<dbReference type="Proteomes" id="UP000279422">
    <property type="component" value="Unassembled WGS sequence"/>
</dbReference>
<comment type="caution">
    <text evidence="1">The sequence shown here is derived from an EMBL/GenBank/DDBJ whole genome shotgun (WGS) entry which is preliminary data.</text>
</comment>
<proteinExistence type="predicted"/>
<gene>
    <name evidence="1" type="ORF">DRJ00_06040</name>
</gene>
<name>A0A497E354_UNCAE</name>
<sequence>MQDQHLLFLKYRSLIKGEQRSVEGVIPKEWAEAYVSQVSFPSKKLRIYTPLLLRFPYLGRPTYKKINPHTNF</sequence>
<dbReference type="AlphaFoldDB" id="A0A497E354"/>
<dbReference type="EMBL" id="QMPZ01000089">
    <property type="protein sequence ID" value="RLE08579.1"/>
    <property type="molecule type" value="Genomic_DNA"/>
</dbReference>
<protein>
    <submittedName>
        <fullName evidence="1">Uncharacterized protein</fullName>
    </submittedName>
</protein>